<name>A0A412X6X9_9BACT</name>
<feature type="transmembrane region" description="Helical" evidence="4">
    <location>
        <begin position="291"/>
        <end position="312"/>
    </location>
</feature>
<feature type="repeat" description="TPR" evidence="3">
    <location>
        <begin position="762"/>
        <end position="795"/>
    </location>
</feature>
<feature type="transmembrane region" description="Helical" evidence="4">
    <location>
        <begin position="345"/>
        <end position="362"/>
    </location>
</feature>
<evidence type="ECO:0000313" key="5">
    <source>
        <dbReference type="EMBL" id="RGV36726.1"/>
    </source>
</evidence>
<keyword evidence="1" id="KW-0677">Repeat</keyword>
<dbReference type="SUPFAM" id="SSF48452">
    <property type="entry name" value="TPR-like"/>
    <property type="match status" value="2"/>
</dbReference>
<accession>A0A412X6X9</accession>
<feature type="transmembrane region" description="Helical" evidence="4">
    <location>
        <begin position="522"/>
        <end position="540"/>
    </location>
</feature>
<organism evidence="5 6">
    <name type="scientific">Butyricimonas virosa</name>
    <dbReference type="NCBI Taxonomy" id="544645"/>
    <lineage>
        <taxon>Bacteria</taxon>
        <taxon>Pseudomonadati</taxon>
        <taxon>Bacteroidota</taxon>
        <taxon>Bacteroidia</taxon>
        <taxon>Bacteroidales</taxon>
        <taxon>Odoribacteraceae</taxon>
        <taxon>Butyricimonas</taxon>
    </lineage>
</organism>
<keyword evidence="4" id="KW-0812">Transmembrane</keyword>
<keyword evidence="4" id="KW-0472">Membrane</keyword>
<evidence type="ECO:0000313" key="6">
    <source>
        <dbReference type="Proteomes" id="UP000283589"/>
    </source>
</evidence>
<keyword evidence="2 3" id="KW-0802">TPR repeat</keyword>
<dbReference type="AlphaFoldDB" id="A0A412X6X9"/>
<dbReference type="SMART" id="SM00028">
    <property type="entry name" value="TPR"/>
    <property type="match status" value="4"/>
</dbReference>
<evidence type="ECO:0000256" key="3">
    <source>
        <dbReference type="PROSITE-ProRule" id="PRU00339"/>
    </source>
</evidence>
<feature type="transmembrane region" description="Helical" evidence="4">
    <location>
        <begin position="493"/>
        <end position="515"/>
    </location>
</feature>
<feature type="transmembrane region" description="Helical" evidence="4">
    <location>
        <begin position="319"/>
        <end position="339"/>
    </location>
</feature>
<gene>
    <name evidence="5" type="ORF">DWW18_00575</name>
</gene>
<feature type="transmembrane region" description="Helical" evidence="4">
    <location>
        <begin position="397"/>
        <end position="415"/>
    </location>
</feature>
<proteinExistence type="predicted"/>
<dbReference type="GO" id="GO:0016740">
    <property type="term" value="F:transferase activity"/>
    <property type="evidence" value="ECO:0007669"/>
    <property type="project" value="UniProtKB-KW"/>
</dbReference>
<feature type="transmembrane region" description="Helical" evidence="4">
    <location>
        <begin position="577"/>
        <end position="594"/>
    </location>
</feature>
<dbReference type="EMBL" id="QRZA01000001">
    <property type="protein sequence ID" value="RGV36726.1"/>
    <property type="molecule type" value="Genomic_DNA"/>
</dbReference>
<protein>
    <submittedName>
        <fullName evidence="5">Phospholipid carrier-dependent glycosyltransferase</fullName>
    </submittedName>
</protein>
<reference evidence="5 6" key="1">
    <citation type="submission" date="2018-08" db="EMBL/GenBank/DDBJ databases">
        <title>A genome reference for cultivated species of the human gut microbiota.</title>
        <authorList>
            <person name="Zou Y."/>
            <person name="Xue W."/>
            <person name="Luo G."/>
        </authorList>
    </citation>
    <scope>NUCLEOTIDE SEQUENCE [LARGE SCALE GENOMIC DNA]</scope>
    <source>
        <strain evidence="5 6">AF14-49</strain>
    </source>
</reference>
<comment type="caution">
    <text evidence="5">The sequence shown here is derived from an EMBL/GenBank/DDBJ whole genome shotgun (WGS) entry which is preliminary data.</text>
</comment>
<dbReference type="Pfam" id="PF14559">
    <property type="entry name" value="TPR_19"/>
    <property type="match status" value="1"/>
</dbReference>
<dbReference type="PROSITE" id="PS50005">
    <property type="entry name" value="TPR"/>
    <property type="match status" value="2"/>
</dbReference>
<evidence type="ECO:0000256" key="2">
    <source>
        <dbReference type="ARBA" id="ARBA00022803"/>
    </source>
</evidence>
<feature type="transmembrane region" description="Helical" evidence="4">
    <location>
        <begin position="427"/>
        <end position="449"/>
    </location>
</feature>
<feature type="transmembrane region" description="Helical" evidence="4">
    <location>
        <begin position="211"/>
        <end position="228"/>
    </location>
</feature>
<feature type="transmembrane region" description="Helical" evidence="4">
    <location>
        <begin position="552"/>
        <end position="570"/>
    </location>
</feature>
<evidence type="ECO:0000256" key="1">
    <source>
        <dbReference type="ARBA" id="ARBA00022737"/>
    </source>
</evidence>
<dbReference type="Gene3D" id="1.25.40.10">
    <property type="entry name" value="Tetratricopeptide repeat domain"/>
    <property type="match status" value="3"/>
</dbReference>
<dbReference type="PANTHER" id="PTHR44943:SF4">
    <property type="entry name" value="TPR REPEAT-CONTAINING PROTEIN MJ0798"/>
    <property type="match status" value="1"/>
</dbReference>
<sequence length="1016" mass="117115">MEEVVNKSIQVIGFTRNADFQLPVLNTDKELLQENIILLRVGCQHEEFLNVLQQVRAEDIMLVDLDRVALPMLNALGQAYGKTERKDHIYYVSSRKRKLWLGFVDTVLWRSDRSITDSPVLIGNKSLFMKAYAGNDLDGNLLRTVSYSLQKAFVKFGTLEVSVTWKDLENVSNPAMNYFWKIPFRFLTTGRFFTTLFYVSGRSLRDMTYRMLMLLFGLFVFFYMPYISKDYGISGDEFVDHRHSGYVLDFFTKGDKAALNQPQTALHLYGNSMQVVAAVVANMIGADDVYAVRHVVCALVGALGIIMIGLLGMRFGGGLCGLISMLLLFFSPRFFGHSMNNLKDIPFAVGYLVAIFYFVRMFDRYPVVKLRHMIGAMLGIALALGTRSGGLLLFPYLLMYGGLFYILWVGFKEFYKFMKYRKDVENVLFLIILVLFVGYFLSIITWPFALARPFTNVVVSLKEFTNYNIGLRTIFEGEQMMSNMLPVHYAPKYLMIGSPLVVVIGFIGYLFFMAFRKKEFSLLSFFILFSLVFPVFWVIYQKSNLYGGIRHLLFVMPFMVLLAARFWTLMLSVSPKYLKGVMVVVLVGLLFLPARHMAVNHPNDYVYFNELVGGLRGAYGDYETDYYYNSLKKGVDWFKKNVDYKGRPLRIVTNHSANLQHYFRKDTNITIVYSRYYDKFSKEWDYMIFDNVYINSFQLKNGLFPVKEGFLYSVDADGLPMCVVGERTSRDDYEAIKLEEQKKYPEAIAKLENYLKDHPWNEEMWMRLSRMYYTIGKPEEALRCTGESLKWQPQLMDALNIQALSALDLKKFTTAHQAVDAMLAQNDVASSSYYLKGLIYYTEGKDKEALDNVNKALRYNGGNVQALALGGDILRRNGSYSKAIEPYEKVVRAKRADERVLLSLAECYCRVNNYKLLEQITSLLREQGRDKEALQKIELRALIQQKRMEDAEKLLKQMNGVKEDSEFVLLRALCELAAGRRATATEMAQKAIELDPKNREAIELQRFLSKEMEIRK</sequence>
<dbReference type="STRING" id="1121130.GCA_000519105_02303"/>
<evidence type="ECO:0000256" key="4">
    <source>
        <dbReference type="SAM" id="Phobius"/>
    </source>
</evidence>
<dbReference type="Proteomes" id="UP000283589">
    <property type="component" value="Unassembled WGS sequence"/>
</dbReference>
<dbReference type="InterPro" id="IPR011990">
    <property type="entry name" value="TPR-like_helical_dom_sf"/>
</dbReference>
<keyword evidence="5" id="KW-0808">Transferase</keyword>
<dbReference type="RefSeq" id="WP_118258312.1">
    <property type="nucleotide sequence ID" value="NZ_CALBWO010000038.1"/>
</dbReference>
<dbReference type="InterPro" id="IPR051685">
    <property type="entry name" value="Ycf3/AcsC/BcsC/TPR_MFPF"/>
</dbReference>
<feature type="repeat" description="TPR" evidence="3">
    <location>
        <begin position="830"/>
        <end position="863"/>
    </location>
</feature>
<keyword evidence="4" id="KW-1133">Transmembrane helix</keyword>
<dbReference type="Pfam" id="PF13432">
    <property type="entry name" value="TPR_16"/>
    <property type="match status" value="1"/>
</dbReference>
<dbReference type="PANTHER" id="PTHR44943">
    <property type="entry name" value="CELLULOSE SYNTHASE OPERON PROTEIN C"/>
    <property type="match status" value="1"/>
</dbReference>
<dbReference type="InterPro" id="IPR019734">
    <property type="entry name" value="TPR_rpt"/>
</dbReference>